<dbReference type="OrthoDB" id="2788229at2759"/>
<reference evidence="1 2" key="1">
    <citation type="journal article" date="2019" name="Nat. Ecol. Evol.">
        <title>Megaphylogeny resolves global patterns of mushroom evolution.</title>
        <authorList>
            <person name="Varga T."/>
            <person name="Krizsan K."/>
            <person name="Foldi C."/>
            <person name="Dima B."/>
            <person name="Sanchez-Garcia M."/>
            <person name="Sanchez-Ramirez S."/>
            <person name="Szollosi G.J."/>
            <person name="Szarkandi J.G."/>
            <person name="Papp V."/>
            <person name="Albert L."/>
            <person name="Andreopoulos W."/>
            <person name="Angelini C."/>
            <person name="Antonin V."/>
            <person name="Barry K.W."/>
            <person name="Bougher N.L."/>
            <person name="Buchanan P."/>
            <person name="Buyck B."/>
            <person name="Bense V."/>
            <person name="Catcheside P."/>
            <person name="Chovatia M."/>
            <person name="Cooper J."/>
            <person name="Damon W."/>
            <person name="Desjardin D."/>
            <person name="Finy P."/>
            <person name="Geml J."/>
            <person name="Haridas S."/>
            <person name="Hughes K."/>
            <person name="Justo A."/>
            <person name="Karasinski D."/>
            <person name="Kautmanova I."/>
            <person name="Kiss B."/>
            <person name="Kocsube S."/>
            <person name="Kotiranta H."/>
            <person name="LaButti K.M."/>
            <person name="Lechner B.E."/>
            <person name="Liimatainen K."/>
            <person name="Lipzen A."/>
            <person name="Lukacs Z."/>
            <person name="Mihaltcheva S."/>
            <person name="Morgado L.N."/>
            <person name="Niskanen T."/>
            <person name="Noordeloos M.E."/>
            <person name="Ohm R.A."/>
            <person name="Ortiz-Santana B."/>
            <person name="Ovrebo C."/>
            <person name="Racz N."/>
            <person name="Riley R."/>
            <person name="Savchenko A."/>
            <person name="Shiryaev A."/>
            <person name="Soop K."/>
            <person name="Spirin V."/>
            <person name="Szebenyi C."/>
            <person name="Tomsovsky M."/>
            <person name="Tulloss R.E."/>
            <person name="Uehling J."/>
            <person name="Grigoriev I.V."/>
            <person name="Vagvolgyi C."/>
            <person name="Papp T."/>
            <person name="Martin F.M."/>
            <person name="Miettinen O."/>
            <person name="Hibbett D.S."/>
            <person name="Nagy L.G."/>
        </authorList>
    </citation>
    <scope>NUCLEOTIDE SEQUENCE [LARGE SCALE GENOMIC DNA]</scope>
    <source>
        <strain evidence="1 2">CBS 166.37</strain>
    </source>
</reference>
<accession>A0A5C3LU94</accession>
<gene>
    <name evidence="1" type="ORF">BDQ12DRAFT_724991</name>
</gene>
<proteinExistence type="predicted"/>
<name>A0A5C3LU94_9AGAR</name>
<dbReference type="Proteomes" id="UP000308652">
    <property type="component" value="Unassembled WGS sequence"/>
</dbReference>
<evidence type="ECO:0000313" key="2">
    <source>
        <dbReference type="Proteomes" id="UP000308652"/>
    </source>
</evidence>
<dbReference type="AlphaFoldDB" id="A0A5C3LU94"/>
<dbReference type="EMBL" id="ML213613">
    <property type="protein sequence ID" value="TFK36520.1"/>
    <property type="molecule type" value="Genomic_DNA"/>
</dbReference>
<evidence type="ECO:0000313" key="1">
    <source>
        <dbReference type="EMBL" id="TFK36520.1"/>
    </source>
</evidence>
<sequence>MSPLIPTEIYELFFLYISRGDHPIRNLKSCALTCRIFSAISRRYIFNTIEISYARPDQFGQLSKAFLMNSSLGEYVRNLIIRDSVLPGYTHLLEDYSLEISRILRLLSQLNRMELIYHGSRSLTVSWAKLRVEIRAAFGDILKADYFSSLHLSHVSDVPVSLIMNCTGLKTLDLTHVRMEDSSNDTSTTTPYSPTCTRLDLFTFRNSNQAASILIRLAARSQSAFEFSLCSTVKWCPETLAEAIETSQDILPLFGSHPLHKFAVHLGLAEHAVLAGLSRHLFMQSCTLLQSFTMDVQIWPFKDRNATLGPTLSSLLNTFTSPNNLREINILISGGRTFLTSDAVDQIIKHGKLQELDVLLTGPKFPELRKVNFQLIVSTFKVVRQRQQILQMIENGLTGLVTSTSIELKLEAR</sequence>
<protein>
    <recommendedName>
        <fullName evidence="3">F-box domain-containing protein</fullName>
    </recommendedName>
</protein>
<organism evidence="1 2">
    <name type="scientific">Crucibulum laeve</name>
    <dbReference type="NCBI Taxonomy" id="68775"/>
    <lineage>
        <taxon>Eukaryota</taxon>
        <taxon>Fungi</taxon>
        <taxon>Dikarya</taxon>
        <taxon>Basidiomycota</taxon>
        <taxon>Agaricomycotina</taxon>
        <taxon>Agaricomycetes</taxon>
        <taxon>Agaricomycetidae</taxon>
        <taxon>Agaricales</taxon>
        <taxon>Agaricineae</taxon>
        <taxon>Nidulariaceae</taxon>
        <taxon>Crucibulum</taxon>
    </lineage>
</organism>
<evidence type="ECO:0008006" key="3">
    <source>
        <dbReference type="Google" id="ProtNLM"/>
    </source>
</evidence>
<keyword evidence="2" id="KW-1185">Reference proteome</keyword>